<dbReference type="InterPro" id="IPR024344">
    <property type="entry name" value="MDMPI_metal-binding"/>
</dbReference>
<name>A0A7Y9E7H2_9ACTN</name>
<dbReference type="InterPro" id="IPR034660">
    <property type="entry name" value="DinB/YfiT-like"/>
</dbReference>
<dbReference type="GO" id="GO:0046872">
    <property type="term" value="F:metal ion binding"/>
    <property type="evidence" value="ECO:0007669"/>
    <property type="project" value="InterPro"/>
</dbReference>
<dbReference type="AlphaFoldDB" id="A0A7Y9E7H2"/>
<organism evidence="2 3">
    <name type="scientific">Nocardioides panaciterrulae</name>
    <dbReference type="NCBI Taxonomy" id="661492"/>
    <lineage>
        <taxon>Bacteria</taxon>
        <taxon>Bacillati</taxon>
        <taxon>Actinomycetota</taxon>
        <taxon>Actinomycetes</taxon>
        <taxon>Propionibacteriales</taxon>
        <taxon>Nocardioidaceae</taxon>
        <taxon>Nocardioides</taxon>
    </lineage>
</organism>
<dbReference type="NCBIfam" id="TIGR03083">
    <property type="entry name" value="maleylpyruvate isomerase family mycothiol-dependent enzyme"/>
    <property type="match status" value="1"/>
</dbReference>
<reference evidence="2 3" key="1">
    <citation type="submission" date="2020-07" db="EMBL/GenBank/DDBJ databases">
        <title>Sequencing the genomes of 1000 actinobacteria strains.</title>
        <authorList>
            <person name="Klenk H.-P."/>
        </authorList>
    </citation>
    <scope>NUCLEOTIDE SEQUENCE [LARGE SCALE GENOMIC DNA]</scope>
    <source>
        <strain evidence="2 3">DSM 21350</strain>
    </source>
</reference>
<proteinExistence type="predicted"/>
<evidence type="ECO:0000313" key="3">
    <source>
        <dbReference type="Proteomes" id="UP000535511"/>
    </source>
</evidence>
<dbReference type="Proteomes" id="UP000535511">
    <property type="component" value="Unassembled WGS sequence"/>
</dbReference>
<gene>
    <name evidence="2" type="ORF">BJZ21_002696</name>
</gene>
<accession>A0A7Y9E7H2</accession>
<dbReference type="Pfam" id="PF11716">
    <property type="entry name" value="MDMPI_N"/>
    <property type="match status" value="1"/>
</dbReference>
<comment type="caution">
    <text evidence="2">The sequence shown here is derived from an EMBL/GenBank/DDBJ whole genome shotgun (WGS) entry which is preliminary data.</text>
</comment>
<dbReference type="InterPro" id="IPR017517">
    <property type="entry name" value="Maleyloyr_isom"/>
</dbReference>
<dbReference type="SUPFAM" id="SSF109854">
    <property type="entry name" value="DinB/YfiT-like putative metalloenzymes"/>
    <property type="match status" value="1"/>
</dbReference>
<feature type="domain" description="Mycothiol-dependent maleylpyruvate isomerase metal-binding" evidence="1">
    <location>
        <begin position="10"/>
        <end position="98"/>
    </location>
</feature>
<protein>
    <submittedName>
        <fullName evidence="2">Uncharacterized protein (TIGR03083 family)</fullName>
    </submittedName>
</protein>
<sequence>MDEPVWHLIRDERLSLAQMLEGLPEERWATRSLCEEWSVRDVLAHLVMTPAGEPRPWTMTKALLRARGRLWTAGRDVAVTYARRSPGELVSSLRASAELRTKPVFVVSQNILLDLVVHGQDIAVPLALPRPVPDAAAVLSLQRIWAMGWPFRARRRLAGVRLECQGDATPELVWEAGSGPQVRGSAGDLALLMTGRIRAALPHLVGPGVEMIAARLHPAGASY</sequence>
<dbReference type="RefSeq" id="WP_179664236.1">
    <property type="nucleotide sequence ID" value="NZ_JACCBG010000001.1"/>
</dbReference>
<keyword evidence="3" id="KW-1185">Reference proteome</keyword>
<evidence type="ECO:0000259" key="1">
    <source>
        <dbReference type="Pfam" id="PF11716"/>
    </source>
</evidence>
<dbReference type="EMBL" id="JACCBG010000001">
    <property type="protein sequence ID" value="NYD42613.1"/>
    <property type="molecule type" value="Genomic_DNA"/>
</dbReference>
<evidence type="ECO:0000313" key="2">
    <source>
        <dbReference type="EMBL" id="NYD42613.1"/>
    </source>
</evidence>
<dbReference type="Gene3D" id="1.20.120.450">
    <property type="entry name" value="dinb family like domain"/>
    <property type="match status" value="1"/>
</dbReference>